<protein>
    <recommendedName>
        <fullName evidence="3">PpiC domain-containing protein</fullName>
    </recommendedName>
</protein>
<feature type="signal peptide" evidence="2">
    <location>
        <begin position="1"/>
        <end position="33"/>
    </location>
</feature>
<dbReference type="Gene3D" id="1.10.8.1040">
    <property type="match status" value="1"/>
</dbReference>
<keyword evidence="2" id="KW-0732">Signal</keyword>
<dbReference type="GO" id="GO:0003755">
    <property type="term" value="F:peptidyl-prolyl cis-trans isomerase activity"/>
    <property type="evidence" value="ECO:0007669"/>
    <property type="project" value="UniProtKB-KW"/>
</dbReference>
<gene>
    <name evidence="4" type="ORF">HMPREF2086_01527</name>
</gene>
<dbReference type="InterPro" id="IPR000297">
    <property type="entry name" value="PPIase_PpiC"/>
</dbReference>
<dbReference type="Pfam" id="PF13616">
    <property type="entry name" value="Rotamase_3"/>
    <property type="match status" value="1"/>
</dbReference>
<sequence>MAKQTNANSAKVATKVASVAVALGLSLANLAVAKVLATVDGVQITEADFDEIKAQNPSFEFSKLTKEQKQELVNQAVNNVLIAKEAQKSSLDKSAEFTQAYNKITKRIKDNLLVNIWAQKEWQNIASKVTVSDQEAKAFFDGNSAQFSKPNVHARHIIVKTESEAKKVIDELNKTPKNKVEQKFIEIANKQTIDPGNKQAQNGGDLGNFSKDQMVKPFSDAAFAMSAGNYSKSPVKTDFGYHIIYVIDKADKYDFEKIKEAIKQMITEQKVSEEMQKKVDSLRAKAKVQLSL</sequence>
<dbReference type="Gene3D" id="3.10.50.40">
    <property type="match status" value="1"/>
</dbReference>
<dbReference type="SUPFAM" id="SSF54534">
    <property type="entry name" value="FKBP-like"/>
    <property type="match status" value="1"/>
</dbReference>
<dbReference type="PATRIC" id="fig|1357400.3.peg.2054"/>
<evidence type="ECO:0000259" key="3">
    <source>
        <dbReference type="PROSITE" id="PS50198"/>
    </source>
</evidence>
<comment type="caution">
    <text evidence="4">The sequence shown here is derived from an EMBL/GenBank/DDBJ whole genome shotgun (WGS) entry which is preliminary data.</text>
</comment>
<keyword evidence="5" id="KW-1185">Reference proteome</keyword>
<accession>V8C5P5</accession>
<dbReference type="SUPFAM" id="SSF109998">
    <property type="entry name" value="Triger factor/SurA peptide-binding domain-like"/>
    <property type="match status" value="1"/>
</dbReference>
<organism evidence="4 5">
    <name type="scientific">Helicobacter macacae MIT 99-5501</name>
    <dbReference type="NCBI Taxonomy" id="1357400"/>
    <lineage>
        <taxon>Bacteria</taxon>
        <taxon>Pseudomonadati</taxon>
        <taxon>Campylobacterota</taxon>
        <taxon>Epsilonproteobacteria</taxon>
        <taxon>Campylobacterales</taxon>
        <taxon>Helicobacteraceae</taxon>
        <taxon>Helicobacter</taxon>
    </lineage>
</organism>
<dbReference type="OrthoDB" id="14196at2"/>
<dbReference type="STRING" id="1357400.HMPREF2086_01527"/>
<dbReference type="HOGENOM" id="CLU_034646_1_2_7"/>
<dbReference type="eggNOG" id="COG0760">
    <property type="taxonomic scope" value="Bacteria"/>
</dbReference>
<dbReference type="InterPro" id="IPR050245">
    <property type="entry name" value="PrsA_foldase"/>
</dbReference>
<dbReference type="EMBL" id="AZJI01000007">
    <property type="protein sequence ID" value="ETD22728.1"/>
    <property type="molecule type" value="Genomic_DNA"/>
</dbReference>
<reference evidence="4 5" key="1">
    <citation type="journal article" date="2014" name="Genome Announc.">
        <title>Draft genome sequences of six enterohepatic helicobacter species isolated from humans and one from rhesus macaques.</title>
        <authorList>
            <person name="Shen Z."/>
            <person name="Sheh A."/>
            <person name="Young S.K."/>
            <person name="Abouelliel A."/>
            <person name="Ward D.V."/>
            <person name="Earl A.M."/>
            <person name="Fox J.G."/>
        </authorList>
    </citation>
    <scope>NUCLEOTIDE SEQUENCE [LARGE SCALE GENOMIC DNA]</scope>
    <source>
        <strain evidence="4 5">MIT 99-5501</strain>
    </source>
</reference>
<evidence type="ECO:0000313" key="4">
    <source>
        <dbReference type="EMBL" id="ETD22728.1"/>
    </source>
</evidence>
<evidence type="ECO:0000313" key="5">
    <source>
        <dbReference type="Proteomes" id="UP000018731"/>
    </source>
</evidence>
<dbReference type="RefSeq" id="WP_023928262.1">
    <property type="nucleotide sequence ID" value="NZ_KI669455.1"/>
</dbReference>
<keyword evidence="1" id="KW-0413">Isomerase</keyword>
<evidence type="ECO:0000256" key="1">
    <source>
        <dbReference type="PROSITE-ProRule" id="PRU00278"/>
    </source>
</evidence>
<keyword evidence="1" id="KW-0697">Rotamase</keyword>
<dbReference type="AlphaFoldDB" id="V8C5P5"/>
<dbReference type="PANTHER" id="PTHR47245:SF2">
    <property type="entry name" value="PEPTIDYL-PROLYL CIS-TRANS ISOMERASE HP_0175-RELATED"/>
    <property type="match status" value="1"/>
</dbReference>
<proteinExistence type="predicted"/>
<name>V8C5P5_9HELI</name>
<feature type="domain" description="PpiC" evidence="3">
    <location>
        <begin position="149"/>
        <end position="248"/>
    </location>
</feature>
<dbReference type="Proteomes" id="UP000018731">
    <property type="component" value="Unassembled WGS sequence"/>
</dbReference>
<dbReference type="PROSITE" id="PS50198">
    <property type="entry name" value="PPIC_PPIASE_2"/>
    <property type="match status" value="1"/>
</dbReference>
<dbReference type="InterPro" id="IPR027304">
    <property type="entry name" value="Trigger_fact/SurA_dom_sf"/>
</dbReference>
<evidence type="ECO:0000256" key="2">
    <source>
        <dbReference type="SAM" id="SignalP"/>
    </source>
</evidence>
<feature type="chain" id="PRO_5004767578" description="PpiC domain-containing protein" evidence="2">
    <location>
        <begin position="34"/>
        <end position="292"/>
    </location>
</feature>
<dbReference type="PANTHER" id="PTHR47245">
    <property type="entry name" value="PEPTIDYLPROLYL ISOMERASE"/>
    <property type="match status" value="1"/>
</dbReference>
<dbReference type="InterPro" id="IPR046357">
    <property type="entry name" value="PPIase_dom_sf"/>
</dbReference>